<evidence type="ECO:0000313" key="9">
    <source>
        <dbReference type="Proteomes" id="UP000248314"/>
    </source>
</evidence>
<dbReference type="Proteomes" id="UP000248314">
    <property type="component" value="Unassembled WGS sequence"/>
</dbReference>
<feature type="domain" description="RNA polymerase sigma factor 70 region 4 type 2" evidence="7">
    <location>
        <begin position="107"/>
        <end position="157"/>
    </location>
</feature>
<evidence type="ECO:0000256" key="5">
    <source>
        <dbReference type="ARBA" id="ARBA00023163"/>
    </source>
</evidence>
<dbReference type="Gene3D" id="1.10.10.10">
    <property type="entry name" value="Winged helix-like DNA-binding domain superfamily/Winged helix DNA-binding domain"/>
    <property type="match status" value="1"/>
</dbReference>
<dbReference type="InterPro" id="IPR036388">
    <property type="entry name" value="WH-like_DNA-bd_sf"/>
</dbReference>
<dbReference type="Pfam" id="PF08281">
    <property type="entry name" value="Sigma70_r4_2"/>
    <property type="match status" value="1"/>
</dbReference>
<dbReference type="RefSeq" id="WP_025817267.1">
    <property type="nucleotide sequence ID" value="NZ_BAIZ01000051.1"/>
</dbReference>
<dbReference type="InterPro" id="IPR013325">
    <property type="entry name" value="RNA_pol_sigma_r2"/>
</dbReference>
<evidence type="ECO:0000256" key="3">
    <source>
        <dbReference type="ARBA" id="ARBA00023082"/>
    </source>
</evidence>
<dbReference type="STRING" id="1122991.GCA_000613445_00560"/>
<evidence type="ECO:0000259" key="7">
    <source>
        <dbReference type="Pfam" id="PF08281"/>
    </source>
</evidence>
<feature type="domain" description="RNA polymerase sigma-70 region 2" evidence="6">
    <location>
        <begin position="14"/>
        <end position="75"/>
    </location>
</feature>
<evidence type="ECO:0000256" key="2">
    <source>
        <dbReference type="ARBA" id="ARBA00023015"/>
    </source>
</evidence>
<dbReference type="NCBIfam" id="TIGR02937">
    <property type="entry name" value="sigma70-ECF"/>
    <property type="match status" value="1"/>
</dbReference>
<organism evidence="8 9">
    <name type="scientific">Hoylesella shahii DSM 15611 = JCM 12083</name>
    <dbReference type="NCBI Taxonomy" id="1122991"/>
    <lineage>
        <taxon>Bacteria</taxon>
        <taxon>Pseudomonadati</taxon>
        <taxon>Bacteroidota</taxon>
        <taxon>Bacteroidia</taxon>
        <taxon>Bacteroidales</taxon>
        <taxon>Prevotellaceae</taxon>
        <taxon>Hoylesella</taxon>
    </lineage>
</organism>
<gene>
    <name evidence="8" type="ORF">EJ73_00791</name>
</gene>
<comment type="caution">
    <text evidence="8">The sequence shown here is derived from an EMBL/GenBank/DDBJ whole genome shotgun (WGS) entry which is preliminary data.</text>
</comment>
<dbReference type="GO" id="GO:0003677">
    <property type="term" value="F:DNA binding"/>
    <property type="evidence" value="ECO:0007669"/>
    <property type="project" value="UniProtKB-KW"/>
</dbReference>
<keyword evidence="5" id="KW-0804">Transcription</keyword>
<reference evidence="8 9" key="1">
    <citation type="submission" date="2018-05" db="EMBL/GenBank/DDBJ databases">
        <title>Genomic Encyclopedia of Type Strains, Phase I: the one thousand microbial genomes (KMG-I) project.</title>
        <authorList>
            <person name="Kyrpides N."/>
        </authorList>
    </citation>
    <scope>NUCLEOTIDE SEQUENCE [LARGE SCALE GENOMIC DNA]</scope>
    <source>
        <strain evidence="8 9">DSM 15611</strain>
    </source>
</reference>
<name>A0A318I192_9BACT</name>
<evidence type="ECO:0000256" key="1">
    <source>
        <dbReference type="ARBA" id="ARBA00010641"/>
    </source>
</evidence>
<dbReference type="OrthoDB" id="670026at2"/>
<sequence length="170" mass="20150">MNKISFRNDILPLKDKLYRLAMRITLNERDAEDIVQDTLIKVWNRRERWDELESIEAFSLTVCRNLALDSIKRKGHGNPSIEDTHAEKPDLTANPYEEMLQNDRVQLVRDIINALPEKQKTSMQLREFEGKSYREIAQIMEITEEQVKINIFRARQTIKQKFKNVEDYGL</sequence>
<dbReference type="GO" id="GO:0016987">
    <property type="term" value="F:sigma factor activity"/>
    <property type="evidence" value="ECO:0007669"/>
    <property type="project" value="UniProtKB-KW"/>
</dbReference>
<dbReference type="GO" id="GO:0006352">
    <property type="term" value="P:DNA-templated transcription initiation"/>
    <property type="evidence" value="ECO:0007669"/>
    <property type="project" value="InterPro"/>
</dbReference>
<dbReference type="InterPro" id="IPR013249">
    <property type="entry name" value="RNA_pol_sigma70_r4_t2"/>
</dbReference>
<keyword evidence="9" id="KW-1185">Reference proteome</keyword>
<dbReference type="PANTHER" id="PTHR43133:SF8">
    <property type="entry name" value="RNA POLYMERASE SIGMA FACTOR HI_1459-RELATED"/>
    <property type="match status" value="1"/>
</dbReference>
<dbReference type="Pfam" id="PF04542">
    <property type="entry name" value="Sigma70_r2"/>
    <property type="match status" value="1"/>
</dbReference>
<accession>A0A318I192</accession>
<dbReference type="AlphaFoldDB" id="A0A318I192"/>
<dbReference type="CDD" id="cd06171">
    <property type="entry name" value="Sigma70_r4"/>
    <property type="match status" value="1"/>
</dbReference>
<dbReference type="PANTHER" id="PTHR43133">
    <property type="entry name" value="RNA POLYMERASE ECF-TYPE SIGMA FACTO"/>
    <property type="match status" value="1"/>
</dbReference>
<keyword evidence="3" id="KW-0731">Sigma factor</keyword>
<dbReference type="SUPFAM" id="SSF88659">
    <property type="entry name" value="Sigma3 and sigma4 domains of RNA polymerase sigma factors"/>
    <property type="match status" value="1"/>
</dbReference>
<dbReference type="EMBL" id="QJJX01000007">
    <property type="protein sequence ID" value="PXX23126.1"/>
    <property type="molecule type" value="Genomic_DNA"/>
</dbReference>
<dbReference type="InterPro" id="IPR039425">
    <property type="entry name" value="RNA_pol_sigma-70-like"/>
</dbReference>
<dbReference type="InterPro" id="IPR007627">
    <property type="entry name" value="RNA_pol_sigma70_r2"/>
</dbReference>
<comment type="similarity">
    <text evidence="1">Belongs to the sigma-70 factor family. ECF subfamily.</text>
</comment>
<dbReference type="InterPro" id="IPR013324">
    <property type="entry name" value="RNA_pol_sigma_r3/r4-like"/>
</dbReference>
<protein>
    <submittedName>
        <fullName evidence="8">RNA polymerase sigma-70 factor (ECF subfamily)</fullName>
    </submittedName>
</protein>
<evidence type="ECO:0000313" key="8">
    <source>
        <dbReference type="EMBL" id="PXX23126.1"/>
    </source>
</evidence>
<evidence type="ECO:0000256" key="4">
    <source>
        <dbReference type="ARBA" id="ARBA00023125"/>
    </source>
</evidence>
<keyword evidence="4" id="KW-0238">DNA-binding</keyword>
<evidence type="ECO:0000259" key="6">
    <source>
        <dbReference type="Pfam" id="PF04542"/>
    </source>
</evidence>
<keyword evidence="2" id="KW-0805">Transcription regulation</keyword>
<dbReference type="Gene3D" id="1.10.1740.10">
    <property type="match status" value="1"/>
</dbReference>
<proteinExistence type="inferred from homology"/>
<dbReference type="InterPro" id="IPR014284">
    <property type="entry name" value="RNA_pol_sigma-70_dom"/>
</dbReference>
<dbReference type="SUPFAM" id="SSF88946">
    <property type="entry name" value="Sigma2 domain of RNA polymerase sigma factors"/>
    <property type="match status" value="1"/>
</dbReference>